<dbReference type="Gene3D" id="3.30.420.10">
    <property type="entry name" value="Ribonuclease H-like superfamily/Ribonuclease H"/>
    <property type="match status" value="1"/>
</dbReference>
<dbReference type="EC" id="2.7.7.7" evidence="2"/>
<dbReference type="Pfam" id="PF21738">
    <property type="entry name" value="DJR-like_dom"/>
    <property type="match status" value="1"/>
</dbReference>
<evidence type="ECO:0000256" key="6">
    <source>
        <dbReference type="ARBA" id="ARBA00022932"/>
    </source>
</evidence>
<feature type="domain" description="Double jelly roll-like" evidence="10">
    <location>
        <begin position="696"/>
        <end position="984"/>
    </location>
</feature>
<comment type="caution">
    <text evidence="11">The sequence shown here is derived from an EMBL/GenBank/DDBJ whole genome shotgun (WGS) entry which is preliminary data.</text>
</comment>
<dbReference type="AlphaFoldDB" id="A0A3L8DIB0"/>
<dbReference type="GO" id="GO:0006260">
    <property type="term" value="P:DNA replication"/>
    <property type="evidence" value="ECO:0007669"/>
    <property type="project" value="UniProtKB-KW"/>
</dbReference>
<organism evidence="11">
    <name type="scientific">Ooceraea biroi</name>
    <name type="common">Clonal raider ant</name>
    <name type="synonym">Cerapachys biroi</name>
    <dbReference type="NCBI Taxonomy" id="2015173"/>
    <lineage>
        <taxon>Eukaryota</taxon>
        <taxon>Metazoa</taxon>
        <taxon>Ecdysozoa</taxon>
        <taxon>Arthropoda</taxon>
        <taxon>Hexapoda</taxon>
        <taxon>Insecta</taxon>
        <taxon>Pterygota</taxon>
        <taxon>Neoptera</taxon>
        <taxon>Endopterygota</taxon>
        <taxon>Hymenoptera</taxon>
        <taxon>Apocrita</taxon>
        <taxon>Aculeata</taxon>
        <taxon>Formicoidea</taxon>
        <taxon>Formicidae</taxon>
        <taxon>Dorylinae</taxon>
        <taxon>Ooceraea</taxon>
    </lineage>
</organism>
<reference evidence="11" key="2">
    <citation type="submission" date="2018-07" db="EMBL/GenBank/DDBJ databases">
        <authorList>
            <person name="Mckenzie S.K."/>
            <person name="Kronauer D.J.C."/>
        </authorList>
    </citation>
    <scope>NUCLEOTIDE SEQUENCE</scope>
    <source>
        <strain evidence="11">Clonal line C1</strain>
    </source>
</reference>
<evidence type="ECO:0000256" key="1">
    <source>
        <dbReference type="ARBA" id="ARBA00005755"/>
    </source>
</evidence>
<evidence type="ECO:0000256" key="8">
    <source>
        <dbReference type="ARBA" id="ARBA00049244"/>
    </source>
</evidence>
<evidence type="ECO:0000259" key="10">
    <source>
        <dbReference type="Pfam" id="PF21738"/>
    </source>
</evidence>
<comment type="similarity">
    <text evidence="1">Belongs to the DNA polymerase type-B family.</text>
</comment>
<dbReference type="InterPro" id="IPR004868">
    <property type="entry name" value="DNA-dir_DNA_pol_B_mt/vir"/>
</dbReference>
<name>A0A3L8DIB0_OOCBI</name>
<sequence>MWSKRHMEQNCDIAGRKRSYANSTPAVTSEVRDTVASQSQRRRQCVRILGRRYALTTTEHKYLEVGINVGYGPSHMEIAVGDKRGNELILGMETWKELKALAFRVKAILTANVPMENLTREQEVAYHSATHCHICEEPFAQNETRVRDHCHLTGRYRGPAHSNCNLNYKESYTIPIVFHNLSGYDSHFIIKELASNFKGTIALLPITKEKYISFTKNVNEADTVFRNHVKLRFIDSLRFLSSSLDKLASFLSKDKLKILRSEFSNLSIEDFDLLTRKGVFPYEYIDCAEKLQDTRLPPRESFYSSLTGDTISESDYAHAENIWQRFAIQTLGEYSDLYLKTDVLLLADIFENFRDSCITSYGLDAAYYYTLPGFTWDAMLKHTRINFELLTDIDMVMFIERGIRGGLSQCSNRYARANNKYMESYDPSKPSSYFDVNNLYGWAMSQPLPYADFQWVDDVSDFDVNVIVPDSSTGYILEVDLEYPQHLHDAHTDLPFCPTRDKPPGKRQNKLLATLYDKERYVIHYRNLQQCTRHGLRIIKIHRVLQFAQSAWLRRYIELNTQFRMRATNDFEKNLYKLMNNAVFGKTMENVRNHMDVKLVTKWNGRYGAEALIAKPNFHSRSVFSENLVAIELRKLQVKFNKPIYVGMCILDISKTCLYEFHHAYMQQDLYTLPCQSFLYVEGKLTTNRAIEGSNVVLRNNCVAFMFDEIRYELDGVEIDRNKNVGMTLTLKNYTLLTLDRGVTLGNAGWDTYIDNVNGNFNFCVPLSMLLGFCEDYKRVVINARHELILIRSRNDNNSLLGEPALEPKIELFKIQWRMPHVLLNEVNKLSILRALESGRYLSMTFRSWDLYEFPLLQSTTKHSWTVKAASQLEKPRYVIFALQTGRKNVMSQDVAIFDDCKLTNVKLYLNSECYPYDDLNLDFERNKYAILYDMYSRFRRAYYGCDCTEAYLTTTNFLLRGPFVVIDCSRQNESIKSATVDTVYRQDIEIDGFINLDKLNFVRFYRRQMRQRDRDYFEERWTATWGQDIFHLRRLFNEEPLEEEEIW</sequence>
<dbReference type="InterPro" id="IPR043502">
    <property type="entry name" value="DNA/RNA_pol_sf"/>
</dbReference>
<dbReference type="Proteomes" id="UP000279307">
    <property type="component" value="Chromosome 8"/>
</dbReference>
<dbReference type="EMBL" id="QOIP01000008">
    <property type="protein sequence ID" value="RLU19669.1"/>
    <property type="molecule type" value="Genomic_DNA"/>
</dbReference>
<gene>
    <name evidence="11" type="ORF">DMN91_008226</name>
</gene>
<evidence type="ECO:0000256" key="4">
    <source>
        <dbReference type="ARBA" id="ARBA00022695"/>
    </source>
</evidence>
<dbReference type="SUPFAM" id="SSF53098">
    <property type="entry name" value="Ribonuclease H-like"/>
    <property type="match status" value="1"/>
</dbReference>
<proteinExistence type="inferred from homology"/>
<dbReference type="SUPFAM" id="SSF54060">
    <property type="entry name" value="His-Me finger endonucleases"/>
    <property type="match status" value="1"/>
</dbReference>
<dbReference type="Pfam" id="PF02945">
    <property type="entry name" value="Endonuclease_7"/>
    <property type="match status" value="1"/>
</dbReference>
<dbReference type="GO" id="GO:0042575">
    <property type="term" value="C:DNA polymerase complex"/>
    <property type="evidence" value="ECO:0007669"/>
    <property type="project" value="UniProtKB-ARBA"/>
</dbReference>
<reference evidence="11" key="1">
    <citation type="journal article" date="2018" name="Genome Res.">
        <title>The genomic architecture and molecular evolution of ant odorant receptors.</title>
        <authorList>
            <person name="McKenzie S.K."/>
            <person name="Kronauer D.J.C."/>
        </authorList>
    </citation>
    <scope>NUCLEOTIDE SEQUENCE [LARGE SCALE GENOMIC DNA]</scope>
    <source>
        <strain evidence="11">Clonal line C1</strain>
    </source>
</reference>
<keyword evidence="3" id="KW-0808">Transferase</keyword>
<comment type="catalytic activity">
    <reaction evidence="8">
        <text>DNA(n) + a 2'-deoxyribonucleoside 5'-triphosphate = DNA(n+1) + diphosphate</text>
        <dbReference type="Rhea" id="RHEA:22508"/>
        <dbReference type="Rhea" id="RHEA-COMP:17339"/>
        <dbReference type="Rhea" id="RHEA-COMP:17340"/>
        <dbReference type="ChEBI" id="CHEBI:33019"/>
        <dbReference type="ChEBI" id="CHEBI:61560"/>
        <dbReference type="ChEBI" id="CHEBI:173112"/>
        <dbReference type="EC" id="2.7.7.7"/>
    </reaction>
</comment>
<dbReference type="PANTHER" id="PTHR31511:SF12">
    <property type="entry name" value="RHO TERMINATION FACTOR N-TERMINAL DOMAIN-CONTAINING PROTEIN"/>
    <property type="match status" value="1"/>
</dbReference>
<evidence type="ECO:0000256" key="5">
    <source>
        <dbReference type="ARBA" id="ARBA00022705"/>
    </source>
</evidence>
<evidence type="ECO:0000256" key="2">
    <source>
        <dbReference type="ARBA" id="ARBA00012417"/>
    </source>
</evidence>
<dbReference type="InterPro" id="IPR012337">
    <property type="entry name" value="RNaseH-like_sf"/>
</dbReference>
<keyword evidence="7" id="KW-0238">DNA-binding</keyword>
<dbReference type="Pfam" id="PF03175">
    <property type="entry name" value="DNA_pol_B_2"/>
    <property type="match status" value="1"/>
</dbReference>
<dbReference type="OrthoDB" id="414982at2759"/>
<feature type="domain" description="DNA-directed DNA polymerase family B mitochondria/virus" evidence="9">
    <location>
        <begin position="175"/>
        <end position="663"/>
    </location>
</feature>
<dbReference type="PANTHER" id="PTHR31511">
    <property type="entry name" value="PROTEIN CBG23764"/>
    <property type="match status" value="1"/>
</dbReference>
<evidence type="ECO:0000259" key="9">
    <source>
        <dbReference type="Pfam" id="PF03175"/>
    </source>
</evidence>
<dbReference type="InterPro" id="IPR036397">
    <property type="entry name" value="RNaseH_sf"/>
</dbReference>
<dbReference type="SUPFAM" id="SSF56672">
    <property type="entry name" value="DNA/RNA polymerases"/>
    <property type="match status" value="1"/>
</dbReference>
<protein>
    <recommendedName>
        <fullName evidence="2">DNA-directed DNA polymerase</fullName>
        <ecNumber evidence="2">2.7.7.7</ecNumber>
    </recommendedName>
</protein>
<evidence type="ECO:0000256" key="7">
    <source>
        <dbReference type="ARBA" id="ARBA00023125"/>
    </source>
</evidence>
<dbReference type="GO" id="GO:0003887">
    <property type="term" value="F:DNA-directed DNA polymerase activity"/>
    <property type="evidence" value="ECO:0007669"/>
    <property type="project" value="UniProtKB-KW"/>
</dbReference>
<keyword evidence="4" id="KW-0548">Nucleotidyltransferase</keyword>
<evidence type="ECO:0000313" key="11">
    <source>
        <dbReference type="EMBL" id="RLU19669.1"/>
    </source>
</evidence>
<accession>A0A3L8DIB0</accession>
<evidence type="ECO:0000256" key="3">
    <source>
        <dbReference type="ARBA" id="ARBA00022679"/>
    </source>
</evidence>
<dbReference type="InterPro" id="IPR049512">
    <property type="entry name" value="DJR-like_dom"/>
</dbReference>
<keyword evidence="5" id="KW-0235">DNA replication</keyword>
<dbReference type="InterPro" id="IPR004211">
    <property type="entry name" value="Endonuclease_7"/>
</dbReference>
<dbReference type="GO" id="GO:0000166">
    <property type="term" value="F:nucleotide binding"/>
    <property type="evidence" value="ECO:0007669"/>
    <property type="project" value="InterPro"/>
</dbReference>
<dbReference type="InterPro" id="IPR044925">
    <property type="entry name" value="His-Me_finger_sf"/>
</dbReference>
<keyword evidence="6" id="KW-0239">DNA-directed DNA polymerase</keyword>
<dbReference type="GO" id="GO:0003677">
    <property type="term" value="F:DNA binding"/>
    <property type="evidence" value="ECO:0007669"/>
    <property type="project" value="UniProtKB-KW"/>
</dbReference>